<protein>
    <submittedName>
        <fullName evidence="1">Uncharacterized protein</fullName>
    </submittedName>
</protein>
<evidence type="ECO:0000313" key="1">
    <source>
        <dbReference type="EMBL" id="JAH69403.1"/>
    </source>
</evidence>
<accession>A0A0E9UWR3</accession>
<dbReference type="AlphaFoldDB" id="A0A0E9UWR3"/>
<reference evidence="1" key="2">
    <citation type="journal article" date="2015" name="Fish Shellfish Immunol.">
        <title>Early steps in the European eel (Anguilla anguilla)-Vibrio vulnificus interaction in the gills: Role of the RtxA13 toxin.</title>
        <authorList>
            <person name="Callol A."/>
            <person name="Pajuelo D."/>
            <person name="Ebbesson L."/>
            <person name="Teles M."/>
            <person name="MacKenzie S."/>
            <person name="Amaro C."/>
        </authorList>
    </citation>
    <scope>NUCLEOTIDE SEQUENCE</scope>
</reference>
<organism evidence="1">
    <name type="scientific">Anguilla anguilla</name>
    <name type="common">European freshwater eel</name>
    <name type="synonym">Muraena anguilla</name>
    <dbReference type="NCBI Taxonomy" id="7936"/>
    <lineage>
        <taxon>Eukaryota</taxon>
        <taxon>Metazoa</taxon>
        <taxon>Chordata</taxon>
        <taxon>Craniata</taxon>
        <taxon>Vertebrata</taxon>
        <taxon>Euteleostomi</taxon>
        <taxon>Actinopterygii</taxon>
        <taxon>Neopterygii</taxon>
        <taxon>Teleostei</taxon>
        <taxon>Anguilliformes</taxon>
        <taxon>Anguillidae</taxon>
        <taxon>Anguilla</taxon>
    </lineage>
</organism>
<sequence length="36" mass="3926">MPCELMGGTISFGLSVINQLLCNYHVHIYVDDAALS</sequence>
<reference evidence="1" key="1">
    <citation type="submission" date="2014-11" db="EMBL/GenBank/DDBJ databases">
        <authorList>
            <person name="Amaro Gonzalez C."/>
        </authorList>
    </citation>
    <scope>NUCLEOTIDE SEQUENCE</scope>
</reference>
<proteinExistence type="predicted"/>
<name>A0A0E9UWR3_ANGAN</name>
<dbReference type="EMBL" id="GBXM01039174">
    <property type="protein sequence ID" value="JAH69403.1"/>
    <property type="molecule type" value="Transcribed_RNA"/>
</dbReference>